<sequence>MSMIIDERLRRKIATQSGLSIIGVLGILIAAKQRNLIESVKPLLDSLIQETGFWIEEKLYKEVLHIVGEAL</sequence>
<accession>B1X382</accession>
<geneLocation type="plasmid" evidence="2 3">
    <name>A</name>
</geneLocation>
<dbReference type="PANTHER" id="PTHR39550:SF1">
    <property type="entry name" value="SLL0658 PROTEIN"/>
    <property type="match status" value="1"/>
</dbReference>
<feature type="transmembrane region" description="Helical" evidence="1">
    <location>
        <begin position="13"/>
        <end position="31"/>
    </location>
</feature>
<evidence type="ECO:0000256" key="1">
    <source>
        <dbReference type="SAM" id="Phobius"/>
    </source>
</evidence>
<keyword evidence="1" id="KW-1133">Transmembrane helix</keyword>
<dbReference type="Proteomes" id="UP000001203">
    <property type="component" value="Plasmid A"/>
</dbReference>
<keyword evidence="1" id="KW-0812">Transmembrane</keyword>
<dbReference type="KEGG" id="cyt:cce_5247"/>
<evidence type="ECO:0008006" key="4">
    <source>
        <dbReference type="Google" id="ProtNLM"/>
    </source>
</evidence>
<evidence type="ECO:0000313" key="2">
    <source>
        <dbReference type="EMBL" id="ACB54593.1"/>
    </source>
</evidence>
<evidence type="ECO:0000313" key="3">
    <source>
        <dbReference type="Proteomes" id="UP000001203"/>
    </source>
</evidence>
<reference evidence="2 3" key="1">
    <citation type="journal article" date="2008" name="Proc. Natl. Acad. Sci. U.S.A.">
        <title>The genome of Cyanothece 51142, a unicellular diazotrophic cyanobacterium important in the marine nitrogen cycle.</title>
        <authorList>
            <person name="Welsh E.A."/>
            <person name="Liberton M."/>
            <person name="Stoeckel J."/>
            <person name="Loh T."/>
            <person name="Elvitigala T."/>
            <person name="Wang C."/>
            <person name="Wollam A."/>
            <person name="Fulton R.S."/>
            <person name="Clifton S.W."/>
            <person name="Jacobs J.M."/>
            <person name="Aurora R."/>
            <person name="Ghosh B.K."/>
            <person name="Sherman L.A."/>
            <person name="Smith R.D."/>
            <person name="Wilson R.K."/>
            <person name="Pakrasi H.B."/>
        </authorList>
    </citation>
    <scope>NUCLEOTIDE SEQUENCE [LARGE SCALE GENOMIC DNA]</scope>
    <source>
        <strain evidence="3">ATCC 51142 / BH68</strain>
        <plasmid evidence="3">A</plasmid>
    </source>
</reference>
<protein>
    <recommendedName>
        <fullName evidence="4">DUF3368 domain-containing protein</fullName>
    </recommendedName>
</protein>
<keyword evidence="2" id="KW-0614">Plasmid</keyword>
<dbReference type="InterPro" id="IPR021799">
    <property type="entry name" value="PIN-like_prokaryotic"/>
</dbReference>
<dbReference type="AlphaFoldDB" id="B1X382"/>
<dbReference type="PANTHER" id="PTHR39550">
    <property type="entry name" value="SLL0658 PROTEIN"/>
    <property type="match status" value="1"/>
</dbReference>
<dbReference type="Pfam" id="PF11848">
    <property type="entry name" value="DUF3368"/>
    <property type="match status" value="1"/>
</dbReference>
<keyword evidence="1" id="KW-0472">Membrane</keyword>
<keyword evidence="3" id="KW-1185">Reference proteome</keyword>
<organism evidence="2 3">
    <name type="scientific">Crocosphaera subtropica (strain ATCC 51142 / BH68)</name>
    <name type="common">Cyanothece sp. (strain ATCC 51142)</name>
    <dbReference type="NCBI Taxonomy" id="43989"/>
    <lineage>
        <taxon>Bacteria</taxon>
        <taxon>Bacillati</taxon>
        <taxon>Cyanobacteriota</taxon>
        <taxon>Cyanophyceae</taxon>
        <taxon>Oscillatoriophycideae</taxon>
        <taxon>Chroococcales</taxon>
        <taxon>Aphanothecaceae</taxon>
        <taxon>Crocosphaera</taxon>
        <taxon>Crocosphaera subtropica</taxon>
    </lineage>
</organism>
<dbReference type="EMBL" id="CP000808">
    <property type="protein sequence ID" value="ACB54593.1"/>
    <property type="molecule type" value="Genomic_DNA"/>
</dbReference>
<name>B1X382_CROS5</name>
<gene>
    <name evidence="2" type="ordered locus">cce_5247</name>
</gene>
<dbReference type="HOGENOM" id="CLU_115769_3_1_3"/>
<proteinExistence type="predicted"/>